<sequence>MTQACLTPALRVAGLSKHFGTLEVLRDIAFDVAPGEIVALLGASGCGKSTLLDLIAGLQSPGKGEITLAGEPAAEFHRHSRLGYLFQEDRLLPWRTVRDNVALGLEPDALPRPERRRRADAALEAVGLSGFGDAWPHALSGGMRSRAALARTLVIGPDLLLMDEPFSKLDPQTRTQMHEELMRIQSGSGNTILFVTHDVEEAVVLADRVVLLEPRPGRIREIVPIDLPRPRAPTDPDVTETTRRLRLKVQQ</sequence>
<keyword evidence="4" id="KW-0547">Nucleotide-binding</keyword>
<gene>
    <name evidence="7" type="ORF">O9570_10660</name>
</gene>
<dbReference type="GO" id="GO:0005524">
    <property type="term" value="F:ATP binding"/>
    <property type="evidence" value="ECO:0007669"/>
    <property type="project" value="UniProtKB-KW"/>
</dbReference>
<dbReference type="PANTHER" id="PTHR42788:SF13">
    <property type="entry name" value="ALIPHATIC SULFONATES IMPORT ATP-BINDING PROTEIN SSUB"/>
    <property type="match status" value="1"/>
</dbReference>
<proteinExistence type="inferred from homology"/>
<dbReference type="EMBL" id="JAPZVI010000006">
    <property type="protein sequence ID" value="MCZ8401907.1"/>
    <property type="molecule type" value="Genomic_DNA"/>
</dbReference>
<evidence type="ECO:0000259" key="6">
    <source>
        <dbReference type="PROSITE" id="PS50893"/>
    </source>
</evidence>
<keyword evidence="2" id="KW-0813">Transport</keyword>
<comment type="caution">
    <text evidence="7">The sequence shown here is derived from an EMBL/GenBank/DDBJ whole genome shotgun (WGS) entry which is preliminary data.</text>
</comment>
<keyword evidence="3" id="KW-0472">Membrane</keyword>
<name>A0A9W5ABZ7_ALCXX</name>
<dbReference type="Proteomes" id="UP001141992">
    <property type="component" value="Unassembled WGS sequence"/>
</dbReference>
<dbReference type="PROSITE" id="PS00211">
    <property type="entry name" value="ABC_TRANSPORTER_1"/>
    <property type="match status" value="1"/>
</dbReference>
<dbReference type="InterPro" id="IPR027417">
    <property type="entry name" value="P-loop_NTPase"/>
</dbReference>
<dbReference type="InterPro" id="IPR017871">
    <property type="entry name" value="ABC_transporter-like_CS"/>
</dbReference>
<evidence type="ECO:0000313" key="8">
    <source>
        <dbReference type="Proteomes" id="UP001141992"/>
    </source>
</evidence>
<evidence type="ECO:0000256" key="2">
    <source>
        <dbReference type="ARBA" id="ARBA00022448"/>
    </source>
</evidence>
<feature type="domain" description="ABC transporter" evidence="6">
    <location>
        <begin position="10"/>
        <end position="241"/>
    </location>
</feature>
<evidence type="ECO:0000256" key="1">
    <source>
        <dbReference type="ARBA" id="ARBA00005417"/>
    </source>
</evidence>
<reference evidence="7" key="1">
    <citation type="submission" date="2022-12" db="EMBL/GenBank/DDBJ databases">
        <authorList>
            <person name="Voronina O.L."/>
            <person name="Kunda M.S."/>
            <person name="Ryzhova N."/>
            <person name="Aksenova E.I."/>
        </authorList>
    </citation>
    <scope>NUCLEOTIDE SEQUENCE</scope>
    <source>
        <strain evidence="7">SCCH136:Ach223948</strain>
    </source>
</reference>
<evidence type="ECO:0000313" key="7">
    <source>
        <dbReference type="EMBL" id="MCZ8401907.1"/>
    </source>
</evidence>
<accession>A0A9W5ABZ7</accession>
<dbReference type="SMART" id="SM00382">
    <property type="entry name" value="AAA"/>
    <property type="match status" value="1"/>
</dbReference>
<dbReference type="Pfam" id="PF00005">
    <property type="entry name" value="ABC_tran"/>
    <property type="match status" value="1"/>
</dbReference>
<evidence type="ECO:0000256" key="5">
    <source>
        <dbReference type="ARBA" id="ARBA00022840"/>
    </source>
</evidence>
<dbReference type="PROSITE" id="PS50893">
    <property type="entry name" value="ABC_TRANSPORTER_2"/>
    <property type="match status" value="1"/>
</dbReference>
<dbReference type="SUPFAM" id="SSF52540">
    <property type="entry name" value="P-loop containing nucleoside triphosphate hydrolases"/>
    <property type="match status" value="1"/>
</dbReference>
<dbReference type="InterPro" id="IPR003439">
    <property type="entry name" value="ABC_transporter-like_ATP-bd"/>
</dbReference>
<dbReference type="InterPro" id="IPR050166">
    <property type="entry name" value="ABC_transporter_ATP-bind"/>
</dbReference>
<dbReference type="PANTHER" id="PTHR42788">
    <property type="entry name" value="TAURINE IMPORT ATP-BINDING PROTEIN-RELATED"/>
    <property type="match status" value="1"/>
</dbReference>
<comment type="similarity">
    <text evidence="1">Belongs to the ABC transporter superfamily.</text>
</comment>
<dbReference type="GO" id="GO:0016887">
    <property type="term" value="F:ATP hydrolysis activity"/>
    <property type="evidence" value="ECO:0007669"/>
    <property type="project" value="InterPro"/>
</dbReference>
<dbReference type="AlphaFoldDB" id="A0A9W5ABZ7"/>
<dbReference type="InterPro" id="IPR003593">
    <property type="entry name" value="AAA+_ATPase"/>
</dbReference>
<keyword evidence="3" id="KW-1003">Cell membrane</keyword>
<evidence type="ECO:0000256" key="4">
    <source>
        <dbReference type="ARBA" id="ARBA00022741"/>
    </source>
</evidence>
<dbReference type="CDD" id="cd03293">
    <property type="entry name" value="ABC_NrtD_SsuB_transporters"/>
    <property type="match status" value="1"/>
</dbReference>
<protein>
    <submittedName>
        <fullName evidence="7">ABC transporter ATP-binding protein</fullName>
    </submittedName>
</protein>
<organism evidence="7 8">
    <name type="scientific">Alcaligenes xylosoxydans xylosoxydans</name>
    <name type="common">Achromobacter xylosoxidans</name>
    <dbReference type="NCBI Taxonomy" id="85698"/>
    <lineage>
        <taxon>Bacteria</taxon>
        <taxon>Pseudomonadati</taxon>
        <taxon>Pseudomonadota</taxon>
        <taxon>Betaproteobacteria</taxon>
        <taxon>Burkholderiales</taxon>
        <taxon>Alcaligenaceae</taxon>
        <taxon>Achromobacter</taxon>
    </lineage>
</organism>
<dbReference type="Gene3D" id="3.40.50.300">
    <property type="entry name" value="P-loop containing nucleotide triphosphate hydrolases"/>
    <property type="match status" value="1"/>
</dbReference>
<dbReference type="RefSeq" id="WP_054437725.1">
    <property type="nucleotide sequence ID" value="NZ_CYTI01000003.1"/>
</dbReference>
<keyword evidence="5 7" id="KW-0067">ATP-binding</keyword>
<evidence type="ECO:0000256" key="3">
    <source>
        <dbReference type="ARBA" id="ARBA00022475"/>
    </source>
</evidence>